<proteinExistence type="inferred from homology"/>
<name>A0A9N9LC93_9HELO</name>
<dbReference type="InterPro" id="IPR036318">
    <property type="entry name" value="FAD-bd_PCMH-like_sf"/>
</dbReference>
<dbReference type="InterPro" id="IPR016169">
    <property type="entry name" value="FAD-bd_PCMH_sub2"/>
</dbReference>
<dbReference type="Gene3D" id="3.40.462.20">
    <property type="match status" value="1"/>
</dbReference>
<evidence type="ECO:0000259" key="7">
    <source>
        <dbReference type="PROSITE" id="PS51387"/>
    </source>
</evidence>
<evidence type="ECO:0000313" key="8">
    <source>
        <dbReference type="EMBL" id="CAG8961908.1"/>
    </source>
</evidence>
<dbReference type="AlphaFoldDB" id="A0A9N9LC93"/>
<dbReference type="GO" id="GO:0016491">
    <property type="term" value="F:oxidoreductase activity"/>
    <property type="evidence" value="ECO:0007669"/>
    <property type="project" value="UniProtKB-KW"/>
</dbReference>
<keyword evidence="6" id="KW-0732">Signal</keyword>
<dbReference type="Pfam" id="PF01565">
    <property type="entry name" value="FAD_binding_4"/>
    <property type="match status" value="1"/>
</dbReference>
<comment type="cofactor">
    <cofactor evidence="1">
        <name>FAD</name>
        <dbReference type="ChEBI" id="CHEBI:57692"/>
    </cofactor>
</comment>
<feature type="signal peptide" evidence="6">
    <location>
        <begin position="1"/>
        <end position="19"/>
    </location>
</feature>
<dbReference type="EMBL" id="CAJVRL010000119">
    <property type="protein sequence ID" value="CAG8961908.1"/>
    <property type="molecule type" value="Genomic_DNA"/>
</dbReference>
<evidence type="ECO:0000256" key="3">
    <source>
        <dbReference type="ARBA" id="ARBA00022630"/>
    </source>
</evidence>
<dbReference type="SUPFAM" id="SSF56176">
    <property type="entry name" value="FAD-binding/transporter-associated domain-like"/>
    <property type="match status" value="1"/>
</dbReference>
<dbReference type="Gene3D" id="3.30.465.10">
    <property type="match status" value="1"/>
</dbReference>
<protein>
    <recommendedName>
        <fullName evidence="7">FAD-binding PCMH-type domain-containing protein</fullName>
    </recommendedName>
</protein>
<comment type="caution">
    <text evidence="8">The sequence shown here is derived from an EMBL/GenBank/DDBJ whole genome shotgun (WGS) entry which is preliminary data.</text>
</comment>
<evidence type="ECO:0000313" key="9">
    <source>
        <dbReference type="Proteomes" id="UP000696280"/>
    </source>
</evidence>
<evidence type="ECO:0000256" key="2">
    <source>
        <dbReference type="ARBA" id="ARBA00005466"/>
    </source>
</evidence>
<organism evidence="8 9">
    <name type="scientific">Hymenoscyphus fraxineus</name>
    <dbReference type="NCBI Taxonomy" id="746836"/>
    <lineage>
        <taxon>Eukaryota</taxon>
        <taxon>Fungi</taxon>
        <taxon>Dikarya</taxon>
        <taxon>Ascomycota</taxon>
        <taxon>Pezizomycotina</taxon>
        <taxon>Leotiomycetes</taxon>
        <taxon>Helotiales</taxon>
        <taxon>Helotiaceae</taxon>
        <taxon>Hymenoscyphus</taxon>
    </lineage>
</organism>
<dbReference type="Gene3D" id="3.30.43.10">
    <property type="entry name" value="Uridine Diphospho-n-acetylenolpyruvylglucosamine Reductase, domain 2"/>
    <property type="match status" value="1"/>
</dbReference>
<dbReference type="InterPro" id="IPR006094">
    <property type="entry name" value="Oxid_FAD_bind_N"/>
</dbReference>
<accession>A0A9N9LC93</accession>
<dbReference type="InterPro" id="IPR016166">
    <property type="entry name" value="FAD-bd_PCMH"/>
</dbReference>
<dbReference type="InterPro" id="IPR016167">
    <property type="entry name" value="FAD-bd_PCMH_sub1"/>
</dbReference>
<comment type="similarity">
    <text evidence="2">Belongs to the oxygen-dependent FAD-linked oxidoreductase family.</text>
</comment>
<dbReference type="PROSITE" id="PS51387">
    <property type="entry name" value="FAD_PCMH"/>
    <property type="match status" value="1"/>
</dbReference>
<keyword evidence="4" id="KW-0274">FAD</keyword>
<sequence>MVSYLFFVLLLCFTNFAFGTNSKTPFELGLKAILSPSATIVHSTLDAPRWSEFNAPVPGTVVNVATERDVQVTVQYLTKHNISFLAQNGGHGWSNSLDLYQNGVVVNLAALDFVTFNSEKTKATIGGGAIVGDVIAAAYANDAQVVTGNCNCVGTLGAALGGGYGNLMGIHGFSVDNILSMKVVLPNGKFVTITAADEDLFWALRGAGPNFGIVTSAVMKAFPVPQAESTAWFGGLFYTGEKVEALAQAIEDLTLTPNMSIFQYYTTSGAPDFTPTILITPYYHGSEAEGRAAFSSILAIGPYLDTTSILSYPQWNLGSEGFCTKGGRKPSYGAGFDVMVPSDWRQIWNDYTSFTKLPSAGNSVILLEVYSLEVARSIKSPPASFPNRDIRYNAVVIPWYNSSSMDTIAQTFGSGVRDIWRSSGDLTTNRTYVNFAYGDESNEVVYHNSTRRLQRLKAKYDPHNIFSHWFNIRSD</sequence>
<dbReference type="Pfam" id="PF08031">
    <property type="entry name" value="BBE"/>
    <property type="match status" value="1"/>
</dbReference>
<keyword evidence="5" id="KW-0560">Oxidoreductase</keyword>
<evidence type="ECO:0000256" key="4">
    <source>
        <dbReference type="ARBA" id="ARBA00022827"/>
    </source>
</evidence>
<gene>
    <name evidence="8" type="ORF">HYFRA_00013708</name>
</gene>
<dbReference type="PANTHER" id="PTHR42973">
    <property type="entry name" value="BINDING OXIDOREDUCTASE, PUTATIVE (AFU_ORTHOLOGUE AFUA_1G17690)-RELATED"/>
    <property type="match status" value="1"/>
</dbReference>
<evidence type="ECO:0000256" key="5">
    <source>
        <dbReference type="ARBA" id="ARBA00023002"/>
    </source>
</evidence>
<feature type="domain" description="FAD-binding PCMH-type" evidence="7">
    <location>
        <begin position="54"/>
        <end position="224"/>
    </location>
</feature>
<dbReference type="InterPro" id="IPR012951">
    <property type="entry name" value="BBE"/>
</dbReference>
<dbReference type="GO" id="GO:0071949">
    <property type="term" value="F:FAD binding"/>
    <property type="evidence" value="ECO:0007669"/>
    <property type="project" value="InterPro"/>
</dbReference>
<keyword evidence="3" id="KW-0285">Flavoprotein</keyword>
<evidence type="ECO:0000256" key="6">
    <source>
        <dbReference type="SAM" id="SignalP"/>
    </source>
</evidence>
<feature type="chain" id="PRO_5040376340" description="FAD-binding PCMH-type domain-containing protein" evidence="6">
    <location>
        <begin position="20"/>
        <end position="475"/>
    </location>
</feature>
<reference evidence="8" key="1">
    <citation type="submission" date="2021-07" db="EMBL/GenBank/DDBJ databases">
        <authorList>
            <person name="Durling M."/>
        </authorList>
    </citation>
    <scope>NUCLEOTIDE SEQUENCE</scope>
</reference>
<dbReference type="Proteomes" id="UP000696280">
    <property type="component" value="Unassembled WGS sequence"/>
</dbReference>
<dbReference type="PANTHER" id="PTHR42973:SF39">
    <property type="entry name" value="FAD-BINDING PCMH-TYPE DOMAIN-CONTAINING PROTEIN"/>
    <property type="match status" value="1"/>
</dbReference>
<evidence type="ECO:0000256" key="1">
    <source>
        <dbReference type="ARBA" id="ARBA00001974"/>
    </source>
</evidence>
<keyword evidence="9" id="KW-1185">Reference proteome</keyword>
<dbReference type="InterPro" id="IPR050416">
    <property type="entry name" value="FAD-linked_Oxidoreductase"/>
</dbReference>
<dbReference type="OrthoDB" id="415825at2759"/>